<keyword evidence="5" id="KW-1185">Reference proteome</keyword>
<keyword evidence="1" id="KW-0547">Nucleotide-binding</keyword>
<dbReference type="SUPFAM" id="SSF52540">
    <property type="entry name" value="P-loop containing nucleoside triphosphate hydrolases"/>
    <property type="match status" value="1"/>
</dbReference>
<dbReference type="SMART" id="SM00382">
    <property type="entry name" value="AAA"/>
    <property type="match status" value="1"/>
</dbReference>
<dbReference type="AlphaFoldDB" id="A0A563DTM9"/>
<evidence type="ECO:0000313" key="5">
    <source>
        <dbReference type="Proteomes" id="UP000320244"/>
    </source>
</evidence>
<dbReference type="GO" id="GO:0006508">
    <property type="term" value="P:proteolysis"/>
    <property type="evidence" value="ECO:0007669"/>
    <property type="project" value="UniProtKB-KW"/>
</dbReference>
<reference evidence="4 5" key="2">
    <citation type="submission" date="2019-08" db="EMBL/GenBank/DDBJ databases">
        <title>Jejuicoccus antrihumi gen. nov., sp. nov., a new member of the family Dermacoccaceae isolated from a cave.</title>
        <authorList>
            <person name="Schumann P."/>
            <person name="Kim I.S."/>
        </authorList>
    </citation>
    <scope>NUCLEOTIDE SEQUENCE [LARGE SCALE GENOMIC DNA]</scope>
    <source>
        <strain evidence="4 5">C5-26</strain>
    </source>
</reference>
<dbReference type="InterPro" id="IPR050130">
    <property type="entry name" value="ClpA_ClpB"/>
</dbReference>
<dbReference type="GO" id="GO:0008233">
    <property type="term" value="F:peptidase activity"/>
    <property type="evidence" value="ECO:0007669"/>
    <property type="project" value="UniProtKB-KW"/>
</dbReference>
<dbReference type="Proteomes" id="UP000320244">
    <property type="component" value="Unassembled WGS sequence"/>
</dbReference>
<dbReference type="InterPro" id="IPR027417">
    <property type="entry name" value="P-loop_NTPase"/>
</dbReference>
<name>A0A563DTM9_9MICO</name>
<gene>
    <name evidence="4" type="ORF">FGL98_20470</name>
</gene>
<dbReference type="InterPro" id="IPR003593">
    <property type="entry name" value="AAA+_ATPase"/>
</dbReference>
<keyword evidence="2 4" id="KW-0067">ATP-binding</keyword>
<feature type="domain" description="AAA+ ATPase" evidence="3">
    <location>
        <begin position="164"/>
        <end position="305"/>
    </location>
</feature>
<proteinExistence type="predicted"/>
<organism evidence="4 5">
    <name type="scientific">Leekyejoonella antrihumi</name>
    <dbReference type="NCBI Taxonomy" id="1660198"/>
    <lineage>
        <taxon>Bacteria</taxon>
        <taxon>Bacillati</taxon>
        <taxon>Actinomycetota</taxon>
        <taxon>Actinomycetes</taxon>
        <taxon>Micrococcales</taxon>
        <taxon>Dermacoccaceae</taxon>
        <taxon>Leekyejoonella</taxon>
    </lineage>
</organism>
<dbReference type="Pfam" id="PF07724">
    <property type="entry name" value="AAA_2"/>
    <property type="match status" value="1"/>
</dbReference>
<dbReference type="GO" id="GO:0034605">
    <property type="term" value="P:cellular response to heat"/>
    <property type="evidence" value="ECO:0007669"/>
    <property type="project" value="TreeGrafter"/>
</dbReference>
<protein>
    <submittedName>
        <fullName evidence="4">ATP-dependent Clp protease ATP-binding subunit</fullName>
    </submittedName>
</protein>
<keyword evidence="4" id="KW-0378">Hydrolase</keyword>
<dbReference type="RefSeq" id="WP_146319969.1">
    <property type="nucleotide sequence ID" value="NZ_VCQV01000038.1"/>
</dbReference>
<evidence type="ECO:0000259" key="3">
    <source>
        <dbReference type="SMART" id="SM00382"/>
    </source>
</evidence>
<dbReference type="GO" id="GO:0005524">
    <property type="term" value="F:ATP binding"/>
    <property type="evidence" value="ECO:0007669"/>
    <property type="project" value="UniProtKB-KW"/>
</dbReference>
<accession>A0A563DTM9</accession>
<dbReference type="OrthoDB" id="9783370at2"/>
<dbReference type="Gene3D" id="3.40.50.300">
    <property type="entry name" value="P-loop containing nucleotide triphosphate hydrolases"/>
    <property type="match status" value="1"/>
</dbReference>
<evidence type="ECO:0000256" key="1">
    <source>
        <dbReference type="ARBA" id="ARBA00022741"/>
    </source>
</evidence>
<dbReference type="InterPro" id="IPR003959">
    <property type="entry name" value="ATPase_AAA_core"/>
</dbReference>
<dbReference type="GO" id="GO:0016887">
    <property type="term" value="F:ATP hydrolysis activity"/>
    <property type="evidence" value="ECO:0007669"/>
    <property type="project" value="InterPro"/>
</dbReference>
<sequence>MSDDTKVTIYYGPLSWFEEQLGDDEHEYLLDIVNEHDEAMRQFVHVVPGQESDIEPEPAQRPERVVAESSDYASMQEHAIMNFVGLIRSINPKHLLLHNPPAHIHSQLEREFGTGVERYSYPAVTRDTLIKFRDGFAKHLVGQERVKDSLLAALYPLTTPQRTKPIVLMFYGPSGVGKTETAQFVNGLLGGTLLRKQFSMFHSDKFASYLFGGAHSESSFAHDLLDRESGVILIDEFDKANTVFHSAFYQLFDGGEFEDKNYTVRVGPSLIICTSNYNSENEIRDALGDALYSRFDAVVPFAPLSRAEILKVIERIVDERFSHLASDELERLNIDDVKLRLQPLVNQPGNVRKIGKLINEAISLMLVRSILDESAMPDF</sequence>
<evidence type="ECO:0000313" key="4">
    <source>
        <dbReference type="EMBL" id="TWP33605.1"/>
    </source>
</evidence>
<keyword evidence="4" id="KW-0645">Protease</keyword>
<dbReference type="PANTHER" id="PTHR11638:SF18">
    <property type="entry name" value="HEAT SHOCK PROTEIN 104"/>
    <property type="match status" value="1"/>
</dbReference>
<dbReference type="PANTHER" id="PTHR11638">
    <property type="entry name" value="ATP-DEPENDENT CLP PROTEASE"/>
    <property type="match status" value="1"/>
</dbReference>
<dbReference type="EMBL" id="VCQV01000038">
    <property type="protein sequence ID" value="TWP33605.1"/>
    <property type="molecule type" value="Genomic_DNA"/>
</dbReference>
<reference evidence="4 5" key="1">
    <citation type="submission" date="2019-05" db="EMBL/GenBank/DDBJ databases">
        <authorList>
            <person name="Lee S.D."/>
        </authorList>
    </citation>
    <scope>NUCLEOTIDE SEQUENCE [LARGE SCALE GENOMIC DNA]</scope>
    <source>
        <strain evidence="4 5">C5-26</strain>
    </source>
</reference>
<comment type="caution">
    <text evidence="4">The sequence shown here is derived from an EMBL/GenBank/DDBJ whole genome shotgun (WGS) entry which is preliminary data.</text>
</comment>
<dbReference type="GO" id="GO:0005737">
    <property type="term" value="C:cytoplasm"/>
    <property type="evidence" value="ECO:0007669"/>
    <property type="project" value="TreeGrafter"/>
</dbReference>
<evidence type="ECO:0000256" key="2">
    <source>
        <dbReference type="ARBA" id="ARBA00022840"/>
    </source>
</evidence>